<protein>
    <submittedName>
        <fullName evidence="1">Uncharacterized protein</fullName>
    </submittedName>
</protein>
<gene>
    <name evidence="1" type="ORF">TSAR_002992</name>
</gene>
<proteinExistence type="predicted"/>
<comment type="caution">
    <text evidence="1">The sequence shown here is derived from an EMBL/GenBank/DDBJ whole genome shotgun (WGS) entry which is preliminary data.</text>
</comment>
<evidence type="ECO:0000313" key="1">
    <source>
        <dbReference type="EMBL" id="OXU19855.1"/>
    </source>
</evidence>
<dbReference type="OrthoDB" id="7698488at2759"/>
<reference evidence="1 2" key="1">
    <citation type="journal article" date="2017" name="Curr. Biol.">
        <title>The Evolution of Venom by Co-option of Single-Copy Genes.</title>
        <authorList>
            <person name="Martinson E.O."/>
            <person name="Mrinalini"/>
            <person name="Kelkar Y.D."/>
            <person name="Chang C.H."/>
            <person name="Werren J.H."/>
        </authorList>
    </citation>
    <scope>NUCLEOTIDE SEQUENCE [LARGE SCALE GENOMIC DNA]</scope>
    <source>
        <strain evidence="1 2">Alberta</strain>
        <tissue evidence="1">Whole body</tissue>
    </source>
</reference>
<organism evidence="1 2">
    <name type="scientific">Trichomalopsis sarcophagae</name>
    <dbReference type="NCBI Taxonomy" id="543379"/>
    <lineage>
        <taxon>Eukaryota</taxon>
        <taxon>Metazoa</taxon>
        <taxon>Ecdysozoa</taxon>
        <taxon>Arthropoda</taxon>
        <taxon>Hexapoda</taxon>
        <taxon>Insecta</taxon>
        <taxon>Pterygota</taxon>
        <taxon>Neoptera</taxon>
        <taxon>Endopterygota</taxon>
        <taxon>Hymenoptera</taxon>
        <taxon>Apocrita</taxon>
        <taxon>Proctotrupomorpha</taxon>
        <taxon>Chalcidoidea</taxon>
        <taxon>Pteromalidae</taxon>
        <taxon>Pteromalinae</taxon>
        <taxon>Trichomalopsis</taxon>
    </lineage>
</organism>
<sequence>MTMKIKKSKRAVGDILRLKTTAREKAVAQKLPIQPCIIVIGAIKDIQDTYVCIDKKSSIK</sequence>
<accession>A0A232ENC3</accession>
<keyword evidence="2" id="KW-1185">Reference proteome</keyword>
<dbReference type="EMBL" id="NNAY01003182">
    <property type="protein sequence ID" value="OXU19855.1"/>
    <property type="molecule type" value="Genomic_DNA"/>
</dbReference>
<evidence type="ECO:0000313" key="2">
    <source>
        <dbReference type="Proteomes" id="UP000215335"/>
    </source>
</evidence>
<dbReference type="AlphaFoldDB" id="A0A232ENC3"/>
<dbReference type="Proteomes" id="UP000215335">
    <property type="component" value="Unassembled WGS sequence"/>
</dbReference>
<name>A0A232ENC3_9HYME</name>